<comment type="similarity">
    <text evidence="1">Belongs to the peptidase C14B family.</text>
</comment>
<evidence type="ECO:0000256" key="2">
    <source>
        <dbReference type="SAM" id="MobiDB-lite"/>
    </source>
</evidence>
<dbReference type="EMBL" id="WIGO01000199">
    <property type="protein sequence ID" value="KAF6824114.1"/>
    <property type="molecule type" value="Genomic_DNA"/>
</dbReference>
<accession>A0A8H6K3D1</accession>
<dbReference type="GO" id="GO:0004197">
    <property type="term" value="F:cysteine-type endopeptidase activity"/>
    <property type="evidence" value="ECO:0007669"/>
    <property type="project" value="TreeGrafter"/>
</dbReference>
<feature type="region of interest" description="Disordered" evidence="2">
    <location>
        <begin position="554"/>
        <end position="583"/>
    </location>
</feature>
<evidence type="ECO:0008006" key="5">
    <source>
        <dbReference type="Google" id="ProtNLM"/>
    </source>
</evidence>
<keyword evidence="4" id="KW-1185">Reference proteome</keyword>
<comment type="caution">
    <text evidence="3">The sequence shown here is derived from an EMBL/GenBank/DDBJ whole genome shotgun (WGS) entry which is preliminary data.</text>
</comment>
<dbReference type="PANTHER" id="PTHR48104:SF30">
    <property type="entry name" value="METACASPASE-1"/>
    <property type="match status" value="1"/>
</dbReference>
<organism evidence="3 4">
    <name type="scientific">Colletotrichum plurivorum</name>
    <dbReference type="NCBI Taxonomy" id="2175906"/>
    <lineage>
        <taxon>Eukaryota</taxon>
        <taxon>Fungi</taxon>
        <taxon>Dikarya</taxon>
        <taxon>Ascomycota</taxon>
        <taxon>Pezizomycotina</taxon>
        <taxon>Sordariomycetes</taxon>
        <taxon>Hypocreomycetidae</taxon>
        <taxon>Glomerellales</taxon>
        <taxon>Glomerellaceae</taxon>
        <taxon>Colletotrichum</taxon>
        <taxon>Colletotrichum orchidearum species complex</taxon>
    </lineage>
</organism>
<evidence type="ECO:0000313" key="3">
    <source>
        <dbReference type="EMBL" id="KAF6824114.1"/>
    </source>
</evidence>
<dbReference type="AlphaFoldDB" id="A0A8H6K3D1"/>
<feature type="region of interest" description="Disordered" evidence="2">
    <location>
        <begin position="123"/>
        <end position="145"/>
    </location>
</feature>
<dbReference type="PANTHER" id="PTHR48104">
    <property type="entry name" value="METACASPASE-4"/>
    <property type="match status" value="1"/>
</dbReference>
<dbReference type="GO" id="GO:0005737">
    <property type="term" value="C:cytoplasm"/>
    <property type="evidence" value="ECO:0007669"/>
    <property type="project" value="TreeGrafter"/>
</dbReference>
<evidence type="ECO:0000313" key="4">
    <source>
        <dbReference type="Proteomes" id="UP000654918"/>
    </source>
</evidence>
<feature type="compositionally biased region" description="Low complexity" evidence="2">
    <location>
        <begin position="556"/>
        <end position="571"/>
    </location>
</feature>
<dbReference type="InterPro" id="IPR050452">
    <property type="entry name" value="Metacaspase"/>
</dbReference>
<dbReference type="Proteomes" id="UP000654918">
    <property type="component" value="Unassembled WGS sequence"/>
</dbReference>
<reference evidence="3" key="1">
    <citation type="journal article" date="2020" name="Phytopathology">
        <title>Genome Sequence Resources of Colletotrichum truncatum, C. plurivorum, C. musicola, and C. sojae: Four Species Pathogenic to Soybean (Glycine max).</title>
        <authorList>
            <person name="Rogerio F."/>
            <person name="Boufleur T.R."/>
            <person name="Ciampi-Guillardi M."/>
            <person name="Sukno S.A."/>
            <person name="Thon M.R."/>
            <person name="Massola Junior N.S."/>
            <person name="Baroncelli R."/>
        </authorList>
    </citation>
    <scope>NUCLEOTIDE SEQUENCE</scope>
    <source>
        <strain evidence="3">LFN00145</strain>
    </source>
</reference>
<sequence>MDHLPAKSPNDPLPTFDNIVPAFKTLADGAQPGDFIYIHYSGHGSLRSPTGFPNLKGENLEYLFDVEIAFLLKQTADKSATITLVLDCCHSGGATQGGGDWVRGSDEIPDESYLYVNRKPTRSVEDPKDAWGPPPDADQNAQEVPHRGKVRSGLSTECLASVVNGQNGNTDGLHRLSCDVVSNLVVDKIKRKLEQESGQDQDVVSGGQGDCYIFGVGSVVQHAVVATSVETSPRGKRKQLIVRLTAGVAHGVSLDDIFAIYPSDRRLASVADYSRPLATCTVTAVENFSCKAITFSNDADHALEQVQAGCAAVNSKGAWVSAGDDSAGPPDPVLVQNVRDCIKNHGRGLVSLQEAGEAFFKVVVQQDGSFTIFFTPNQAEVKVEVTGEFGPEEVLSRLVHLTVFYNLFSLAKDSAGQQEERITVSKIGFLDQGVEPPAPRQFRLDGACSSALDLKLNPGRQDSIDILTGQSLGIEVRNTSLDDVYVEILDLEPSWQVTRTYPEGGHEPILTPQNEGIRFFIKMNQSDTVPGAVQPDTFDRYVVLATSRNRHNFPTKVLPRLGGRGGPVLKPDNGNDERGGTGVSEPLWFVQQLDVRVVVDESVD</sequence>
<evidence type="ECO:0000256" key="1">
    <source>
        <dbReference type="ARBA" id="ARBA00009005"/>
    </source>
</evidence>
<protein>
    <recommendedName>
        <fullName evidence="5">Caspase domain-containing protein</fullName>
    </recommendedName>
</protein>
<dbReference type="GO" id="GO:0006508">
    <property type="term" value="P:proteolysis"/>
    <property type="evidence" value="ECO:0007669"/>
    <property type="project" value="TreeGrafter"/>
</dbReference>
<name>A0A8H6K3D1_9PEZI</name>
<dbReference type="Gene3D" id="3.40.50.1460">
    <property type="match status" value="1"/>
</dbReference>
<gene>
    <name evidence="3" type="ORF">CPLU01_11043</name>
</gene>
<proteinExistence type="inferred from homology"/>